<dbReference type="Proteomes" id="UP000245449">
    <property type="component" value="Unassembled WGS sequence"/>
</dbReference>
<reference evidence="1 2" key="1">
    <citation type="submission" date="2018-04" db="EMBL/GenBank/DDBJ databases">
        <title>Flavobacterium sp. nov., isolated from glacier ice.</title>
        <authorList>
            <person name="Liu Q."/>
            <person name="Xin Y.-H."/>
        </authorList>
    </citation>
    <scope>NUCLEOTIDE SEQUENCE [LARGE SCALE GENOMIC DNA]</scope>
    <source>
        <strain evidence="1 2">RB1R5</strain>
    </source>
</reference>
<sequence>MKNFTLGIKQLLDKANTTTMYFGISSSPYVKTTFFGKLMLVLLLGATPFIAMSQNSLNSGDFSTGSWGAGQAMSSSAGTSLILTKTVTTSGDKFFRFYGDGSPCGEYQPNTNGDFFTHSTVVTTPNGNCGSANAWRVNVPTTSSNVVFKTDGLNAGISQSVLFVVQGTVRTVSSVTQLPTSANVQPGQAVTVTANLSGSLSTGQGVYMRYSNDNFTTSTVVQLTGAASTYTGTIPATINLSAAAIKYYVFTSTDAGVGAGATQVTANGSNSDFYTINLDNNAGSNYSYTVATGVAVYLHNYGASLIVSSPPYTVAPGTFNANLSLSSWTNAGVTAWNGLAGNGGGTSGSLSTNTGNNTYTLTFNVASGYQLSVSSFNFWTNHSGTGPTNWAMTINGTSVGSGLTGGGATYGQTNVSNPIANLTGTITVAMSLTGGSGAGTFRLDDFTLNGTVSAIATSPPSITSFAVAAPGSGTSGYVGNVVTVTGTGFTGVSSVKVGGSGGTTVSTFTVVNDTTITFPAIEASGTIYVLNPSGNSTSAGSYTNLGYITTAGATNWNTAASWLGGAVPTANSTVTIAHALNIAAAITNTPVASVTVNTGITATVNATVAAMTVTNAITTLGTGIFTFTGAAGSVTAGSFVNGGTLSWAAAATLNISAGGTLTNNGTFTRGTGTVVVVNAATINGSSAITFNNLTITTGTATLTTVPTIDGILTINGGSVSAAPIYTSNSTLFYNVAYSRFAEWNATGIGTIGSTAGYPNNVTINTGTFDIVNGSNVARAMNGNLLVNTGATFNINALNAILTVGGNLTTTGTGAVNMGTTNKELVVIGSVSNAGTLTLSSVSLGDIYVAGSFANNGTFTHNTRAVFFNGSTATTQTISGSGLNSTGATNCFAYFINNNTNAGVTIGANVTIDGTSGDVLQLLNTGALKIGAFTLTVNGNGGIIRVTGASRIIDFTSASGILKIVGTTGTLKTVSSTSSGLLSITSSVAGGQVQVQSGGFDCGSGLTTFGTGSFLTLLSGAYVAVNSPTYSTGSTLSFRTGAAYGVGAGDKSWAIGTSGVGVPSNVEVNAASTNVQINEDRTATGVVTVTTGTITNNTNTLNISTGIAVAANALIINGGTLTNGGGTVNIGVANGGNQAIVMSSGALTLSSGTINENGNISLTGGTFTMSGGAFNIDPNSGVAGTSVASGTDIFSVTAATTAVSAGSILFNDPPFVGSGLSFVFNAAGANANWAGNTIQFGGSSGTNASTATNGFGVDTYFSTKNIQLGHVIANGGAVAGASRFVSGSTSSSKGFDVGGNLTINASSEVRTLSGGAPLRIKGNIVNNGTLTDFAGIEFNNRAAAVISANTIAQTVTGSGVFQNNTAGSTASFTNLVFNNTAVSPAITFSVGNLSVSGATTFTAGIIDVGVNNDLTYIGTATTSRTNGWVKRDGTGQMIRTFASTGSFVYAIGDGALYSGITPNFTLNSVSRTIGFKLTDAVHPQNNNPLTPADYLSRYWTMTENAAGGNYTFTLATTYNVAGDVNGTEGNIQTAAWNGTTWVQYGPGGVASPTLTSGTITQATAPTLNGLDWTGRLSSGSSYTWNGTGGDGLWGTAANWTPNGIPGSLDQITIVTAGTNLALADARTVSSATFNGNFSVTATGSLAVTGGLTYTSGTATWDCASTFTMSSSSAQTIPAFNYGNLDATGGNRTLASSGTIGICGTFTRGAGVYTITGSTVNYNGFGAQTISAGTYNNLTISNARGAATLTSPSGTIDVAGAFDVSTLSNYVASVNASSIFNFSSAGTQTVPAFFYGQLNNTGNGARTWASSGIIDINRGFTPTTALNTITGSTIRYSDTSATTWTLSSFTTNVASRQYNNLELVGGASTLWKLASGFNLGCAGNFDVSGAGTFTVATNATANTMTVDGNLTLSGSGNIIIANTATAALVNSITVTGNTSISNGLLTAIGSSSSTTDQGNLVTNDLTISGTGAINLDAASTTAFAAVTVNGNMSVTSTTANAVNFGSGTANSGNVFNLKGNLTKSGTGTFGCSGTFNAGFGFLFNKGSGTQTIDYSGAAMTVGNFTVSSGSTLQLLSNLTLGTNATASKLTVVGVLDASSFVVAPGNATNAFDLQATGTLSTANAGGISSTISGFTNANTTWAAGATFVYTGTAVNTGLSGYAAISSASAYNFTWLGNTSLTLDKSISPAVFNFTNTGLVYLGNNSITLPSTAGALTGAGFGVSKMFVTNGTGTLSRAVLTAGTGLPFTWPIGENTGTTEYSPVTVTSFASLGANGSIAFRVIDGVQPNMGSAVSYLSRYWPCTVTGFTSGYTLSNLTFNYETADIVVGPEASLKGNIYSSTSASWTELATSSAASNVLTIASGISGSFMPTTGTYDITGRIDVPTYYQSTGAGGSWATAANWQVADNPSFTGATAASTSPNNANSAGIFIRSGSPITVDSSVTADQLTVDASATLTVGTSGSLTIANGTGTDLSVASTGTLLTNAATATLIVSASATVQIDGTFREATGTPTVTVTGSITIGATATYEHNINAGTVPTCTWTSGSTCLLTGITGNAPGGLAQAFHHFTVNSPSSTGMNTTSNLQTVNGNLTLVSTGSGSLRLSSGSAYALVVGGNIDVQGSSQLDFSSGGGTSTVAVTGNLTQAGTSVINKTSTATITLTINGNYVQSAGTFDVNNGSSGGAMTVNFKGDVTMNGTVQRSNGGTYTFNFVKASGTQTLSQGTPITTAQAIIWNFGNGTTTNTVQFLTDVNVGTSGTSATTVFSNATLDFQDKVLYGTNSVFTQGATATLKMGSANGITTGASGNLQTLAASRGVVATGTFVYNGTVNQVTGNLLPATLSGTGKLTISNTGTTGNNTVTLTTNNTTTPSLNLTSGLFAPGSGQQLNMTATTGTITGTGGNCAVGTTGGVINFNGAGTIAGSSAITFNDVTINTGTIVVPTGGTIPTIGGILKINNGNVDNPPIYGAASTLFYNVTYGRFKEWDATSIGTIGTTPGYPNNVTINTGNFDVANGSTLARAMNGNLLVNTGTNFNINALNAILTVGGNLTTAGTGAVNMGTTNKELVVIGNVTNAGSLVLSSASGGDIYVGGNVSNSGTFTPNGRAVFFNGATGDQTITAAAGIIFDYVVINKATSGNVVMANAVTINQTLTLTKGLLVLGNNDVTFGASGTTASASTSSYIAVTGTGKVIKAHTGTFDYPIGANLTNYAPVTINNTGVSQTYTVGVANTTYTPAIDGANWQWSISTPGTSSSNLSFKWFTADAGANLTAAPTSGLASNYDGSIWTNYTSSTTAASPNVTTVNGITSFTNPIWTVSRPCSATTATNGSTQSTCITTGGAATLSGNT</sequence>
<evidence type="ECO:0008006" key="3">
    <source>
        <dbReference type="Google" id="ProtNLM"/>
    </source>
</evidence>
<gene>
    <name evidence="1" type="ORF">DB895_13775</name>
</gene>
<evidence type="ECO:0000313" key="1">
    <source>
        <dbReference type="EMBL" id="PWA03898.1"/>
    </source>
</evidence>
<proteinExistence type="predicted"/>
<protein>
    <recommendedName>
        <fullName evidence="3">Secretion system C-terminal sorting domain-containing protein</fullName>
    </recommendedName>
</protein>
<organism evidence="1 2">
    <name type="scientific">Flavobacterium psychrotolerans</name>
    <dbReference type="NCBI Taxonomy" id="2169410"/>
    <lineage>
        <taxon>Bacteria</taxon>
        <taxon>Pseudomonadati</taxon>
        <taxon>Bacteroidota</taxon>
        <taxon>Flavobacteriia</taxon>
        <taxon>Flavobacteriales</taxon>
        <taxon>Flavobacteriaceae</taxon>
        <taxon>Flavobacterium</taxon>
    </lineage>
</organism>
<dbReference type="RefSeq" id="WP_133242684.1">
    <property type="nucleotide sequence ID" value="NZ_QCZI01000027.1"/>
</dbReference>
<name>A0A2U1JG30_9FLAO</name>
<feature type="non-terminal residue" evidence="1">
    <location>
        <position position="3340"/>
    </location>
</feature>
<evidence type="ECO:0000313" key="2">
    <source>
        <dbReference type="Proteomes" id="UP000245449"/>
    </source>
</evidence>
<accession>A0A2U1JG30</accession>
<dbReference type="EMBL" id="QCZI01000027">
    <property type="protein sequence ID" value="PWA03898.1"/>
    <property type="molecule type" value="Genomic_DNA"/>
</dbReference>
<dbReference type="OrthoDB" id="1447704at2"/>
<keyword evidence="2" id="KW-1185">Reference proteome</keyword>
<comment type="caution">
    <text evidence="1">The sequence shown here is derived from an EMBL/GenBank/DDBJ whole genome shotgun (WGS) entry which is preliminary data.</text>
</comment>